<keyword evidence="3 5" id="KW-0195">Cyclin</keyword>
<comment type="caution">
    <text evidence="8">The sequence shown here is derived from an EMBL/GenBank/DDBJ whole genome shotgun (WGS) entry which is preliminary data.</text>
</comment>
<dbReference type="InterPro" id="IPR004367">
    <property type="entry name" value="Cyclin_C-dom"/>
</dbReference>
<evidence type="ECO:0000313" key="9">
    <source>
        <dbReference type="Proteomes" id="UP000749559"/>
    </source>
</evidence>
<feature type="domain" description="Cyclin-like" evidence="6">
    <location>
        <begin position="177"/>
        <end position="261"/>
    </location>
</feature>
<dbReference type="SMART" id="SM00385">
    <property type="entry name" value="CYCLIN"/>
    <property type="match status" value="1"/>
</dbReference>
<dbReference type="FunFam" id="1.10.472.10:FF:000001">
    <property type="entry name" value="G2/mitotic-specific cyclin"/>
    <property type="match status" value="1"/>
</dbReference>
<evidence type="ECO:0000256" key="4">
    <source>
        <dbReference type="ARBA" id="ARBA00023306"/>
    </source>
</evidence>
<dbReference type="PANTHER" id="PTHR10177">
    <property type="entry name" value="CYCLINS"/>
    <property type="match status" value="1"/>
</dbReference>
<dbReference type="OrthoDB" id="5590282at2759"/>
<keyword evidence="4" id="KW-0131">Cell cycle</keyword>
<dbReference type="InterPro" id="IPR006671">
    <property type="entry name" value="Cyclin_N"/>
</dbReference>
<dbReference type="InterPro" id="IPR013763">
    <property type="entry name" value="Cyclin-like_dom"/>
</dbReference>
<dbReference type="GO" id="GO:0051301">
    <property type="term" value="P:cell division"/>
    <property type="evidence" value="ECO:0007669"/>
    <property type="project" value="UniProtKB-KW"/>
</dbReference>
<keyword evidence="9" id="KW-1185">Reference proteome</keyword>
<protein>
    <recommendedName>
        <fullName evidence="10">Cyclin N-terminal domain-containing protein</fullName>
    </recommendedName>
</protein>
<dbReference type="Proteomes" id="UP000749559">
    <property type="component" value="Unassembled WGS sequence"/>
</dbReference>
<dbReference type="InterPro" id="IPR036915">
    <property type="entry name" value="Cyclin-like_sf"/>
</dbReference>
<dbReference type="Pfam" id="PF02984">
    <property type="entry name" value="Cyclin_C"/>
    <property type="match status" value="1"/>
</dbReference>
<gene>
    <name evidence="8" type="ORF">OFUS_LOCUS5553</name>
</gene>
<evidence type="ECO:0000256" key="2">
    <source>
        <dbReference type="ARBA" id="ARBA00022776"/>
    </source>
</evidence>
<evidence type="ECO:0000259" key="6">
    <source>
        <dbReference type="SMART" id="SM00385"/>
    </source>
</evidence>
<name>A0A8S4NCW7_OWEFU</name>
<evidence type="ECO:0000256" key="3">
    <source>
        <dbReference type="ARBA" id="ARBA00023127"/>
    </source>
</evidence>
<dbReference type="InterPro" id="IPR048258">
    <property type="entry name" value="Cyclins_cyclin-box"/>
</dbReference>
<evidence type="ECO:0000313" key="8">
    <source>
        <dbReference type="EMBL" id="CAH1778663.1"/>
    </source>
</evidence>
<feature type="domain" description="Cyclin C-terminal" evidence="7">
    <location>
        <begin position="270"/>
        <end position="392"/>
    </location>
</feature>
<keyword evidence="1" id="KW-0132">Cell division</keyword>
<organism evidence="8 9">
    <name type="scientific">Owenia fusiformis</name>
    <name type="common">Polychaete worm</name>
    <dbReference type="NCBI Taxonomy" id="6347"/>
    <lineage>
        <taxon>Eukaryota</taxon>
        <taxon>Metazoa</taxon>
        <taxon>Spiralia</taxon>
        <taxon>Lophotrochozoa</taxon>
        <taxon>Annelida</taxon>
        <taxon>Polychaeta</taxon>
        <taxon>Sedentaria</taxon>
        <taxon>Canalipalpata</taxon>
        <taxon>Sabellida</taxon>
        <taxon>Oweniida</taxon>
        <taxon>Oweniidae</taxon>
        <taxon>Owenia</taxon>
    </lineage>
</organism>
<evidence type="ECO:0008006" key="10">
    <source>
        <dbReference type="Google" id="ProtNLM"/>
    </source>
</evidence>
<keyword evidence="2" id="KW-0498">Mitosis</keyword>
<evidence type="ECO:0000256" key="1">
    <source>
        <dbReference type="ARBA" id="ARBA00022618"/>
    </source>
</evidence>
<evidence type="ECO:0000259" key="7">
    <source>
        <dbReference type="SMART" id="SM01332"/>
    </source>
</evidence>
<dbReference type="SMART" id="SM01332">
    <property type="entry name" value="Cyclin_C"/>
    <property type="match status" value="1"/>
</dbReference>
<dbReference type="EMBL" id="CAIIXF020000003">
    <property type="protein sequence ID" value="CAH1778663.1"/>
    <property type="molecule type" value="Genomic_DNA"/>
</dbReference>
<reference evidence="8" key="1">
    <citation type="submission" date="2022-03" db="EMBL/GenBank/DDBJ databases">
        <authorList>
            <person name="Martin C."/>
        </authorList>
    </citation>
    <scope>NUCLEOTIDE SEQUENCE</scope>
</reference>
<dbReference type="AlphaFoldDB" id="A0A8S4NCW7"/>
<dbReference type="Pfam" id="PF00134">
    <property type="entry name" value="Cyclin_N"/>
    <property type="match status" value="1"/>
</dbReference>
<dbReference type="Gene3D" id="1.10.472.10">
    <property type="entry name" value="Cyclin-like"/>
    <property type="match status" value="2"/>
</dbReference>
<dbReference type="PROSITE" id="PS00292">
    <property type="entry name" value="CYCLINS"/>
    <property type="match status" value="1"/>
</dbReference>
<sequence>MDLSLDMGYQSFHEDSFSDPIRKQNLMTIQEVETSACAFGEECSHPKKVCPTVYSDEPFEDQESQPIEAAPKKPRRFSRPHLDVQTFRANERPPAFYRDSRRHSEPVLSMKVRTGRHPLSSDHAQVSLERERSNHALTTYVTDNYMHKRGMEMKFHPLACLEKQTEITPAMRSQLIDWLIKLNHNYKFYPDTLFLAVNLMDRFIASVPISKNIYQLVGLTSYLIAGKHEEIYPPEINDLIYFACASSDYGQVLHMEKIMLQTLKFDLSVPTSAYFLEHLTSSQVNEVVLGDCTIEQLRCTRAVARFFLELSLTDYAICQYAPSFIAKAALILADQSLDDFPSMHFDCLQDPDVDLEMRNLVSKLECTVHRSNRPPLDIICQKYWDIYKFEADES</sequence>
<evidence type="ECO:0000256" key="5">
    <source>
        <dbReference type="RuleBase" id="RU000383"/>
    </source>
</evidence>
<dbReference type="SUPFAM" id="SSF47954">
    <property type="entry name" value="Cyclin-like"/>
    <property type="match status" value="2"/>
</dbReference>
<accession>A0A8S4NCW7</accession>
<proteinExistence type="inferred from homology"/>
<dbReference type="InterPro" id="IPR039361">
    <property type="entry name" value="Cyclin"/>
</dbReference>
<comment type="similarity">
    <text evidence="5">Belongs to the cyclin family.</text>
</comment>